<dbReference type="PANTHER" id="PTHR35526:SF3">
    <property type="entry name" value="ANTI-SIGMA-F FACTOR RSBW"/>
    <property type="match status" value="1"/>
</dbReference>
<keyword evidence="1" id="KW-0808">Transferase</keyword>
<dbReference type="Gene3D" id="3.30.565.10">
    <property type="entry name" value="Histidine kinase-like ATPase, C-terminal domain"/>
    <property type="match status" value="1"/>
</dbReference>
<proteinExistence type="predicted"/>
<comment type="caution">
    <text evidence="3">The sequence shown here is derived from an EMBL/GenBank/DDBJ whole genome shotgun (WGS) entry which is preliminary data.</text>
</comment>
<dbReference type="InterPro" id="IPR050267">
    <property type="entry name" value="Anti-sigma-factor_SerPK"/>
</dbReference>
<dbReference type="InterPro" id="IPR036890">
    <property type="entry name" value="HATPase_C_sf"/>
</dbReference>
<dbReference type="InterPro" id="IPR003594">
    <property type="entry name" value="HATPase_dom"/>
</dbReference>
<accession>A0ABP6Q8T4</accession>
<dbReference type="SUPFAM" id="SSF55874">
    <property type="entry name" value="ATPase domain of HSP90 chaperone/DNA topoisomerase II/histidine kinase"/>
    <property type="match status" value="1"/>
</dbReference>
<protein>
    <recommendedName>
        <fullName evidence="2">Histidine kinase/HSP90-like ATPase domain-containing protein</fullName>
    </recommendedName>
</protein>
<organism evidence="3 4">
    <name type="scientific">Actinocorallia longicatena</name>
    <dbReference type="NCBI Taxonomy" id="111803"/>
    <lineage>
        <taxon>Bacteria</taxon>
        <taxon>Bacillati</taxon>
        <taxon>Actinomycetota</taxon>
        <taxon>Actinomycetes</taxon>
        <taxon>Streptosporangiales</taxon>
        <taxon>Thermomonosporaceae</taxon>
        <taxon>Actinocorallia</taxon>
    </lineage>
</organism>
<evidence type="ECO:0000313" key="3">
    <source>
        <dbReference type="EMBL" id="GAA3212170.1"/>
    </source>
</evidence>
<dbReference type="Proteomes" id="UP001501237">
    <property type="component" value="Unassembled WGS sequence"/>
</dbReference>
<name>A0ABP6Q8T4_9ACTN</name>
<evidence type="ECO:0000313" key="4">
    <source>
        <dbReference type="Proteomes" id="UP001501237"/>
    </source>
</evidence>
<evidence type="ECO:0000259" key="2">
    <source>
        <dbReference type="Pfam" id="PF13581"/>
    </source>
</evidence>
<dbReference type="PANTHER" id="PTHR35526">
    <property type="entry name" value="ANTI-SIGMA-F FACTOR RSBW-RELATED"/>
    <property type="match status" value="1"/>
</dbReference>
<dbReference type="RefSeq" id="WP_344828617.1">
    <property type="nucleotide sequence ID" value="NZ_BAAAUV010000007.1"/>
</dbReference>
<keyword evidence="1" id="KW-0418">Kinase</keyword>
<dbReference type="CDD" id="cd16936">
    <property type="entry name" value="HATPase_RsbW-like"/>
    <property type="match status" value="1"/>
</dbReference>
<dbReference type="Pfam" id="PF13581">
    <property type="entry name" value="HATPase_c_2"/>
    <property type="match status" value="1"/>
</dbReference>
<keyword evidence="4" id="KW-1185">Reference proteome</keyword>
<evidence type="ECO:0000256" key="1">
    <source>
        <dbReference type="ARBA" id="ARBA00022527"/>
    </source>
</evidence>
<keyword evidence="1" id="KW-0723">Serine/threonine-protein kinase</keyword>
<sequence>MDDLAEPAVESLRHSGRRFAPEAGSVREIRDYTAEVLRDWDLDHLSGTVRQLVSELATNALRHGHGFVEVRLIRGDRLTCEVLDSSCLLPELRFPGEDAESGRGIQLVSLLADRWGCRPLPTGKAVWFDLDLRPSGDGR</sequence>
<gene>
    <name evidence="3" type="ORF">GCM10010468_31360</name>
</gene>
<reference evidence="4" key="1">
    <citation type="journal article" date="2019" name="Int. J. Syst. Evol. Microbiol.">
        <title>The Global Catalogue of Microorganisms (GCM) 10K type strain sequencing project: providing services to taxonomists for standard genome sequencing and annotation.</title>
        <authorList>
            <consortium name="The Broad Institute Genomics Platform"/>
            <consortium name="The Broad Institute Genome Sequencing Center for Infectious Disease"/>
            <person name="Wu L."/>
            <person name="Ma J."/>
        </authorList>
    </citation>
    <scope>NUCLEOTIDE SEQUENCE [LARGE SCALE GENOMIC DNA]</scope>
    <source>
        <strain evidence="4">JCM 9377</strain>
    </source>
</reference>
<feature type="domain" description="Histidine kinase/HSP90-like ATPase" evidence="2">
    <location>
        <begin position="20"/>
        <end position="128"/>
    </location>
</feature>
<dbReference type="EMBL" id="BAAAUV010000007">
    <property type="protein sequence ID" value="GAA3212170.1"/>
    <property type="molecule type" value="Genomic_DNA"/>
</dbReference>